<dbReference type="Proteomes" id="UP001165136">
    <property type="component" value="Unassembled WGS sequence"/>
</dbReference>
<proteinExistence type="predicted"/>
<gene>
    <name evidence="1" type="ORF">Atai01_03380</name>
</gene>
<dbReference type="AlphaFoldDB" id="A0A9W6QUB6"/>
<dbReference type="EMBL" id="BSTI01000001">
    <property type="protein sequence ID" value="GLY63719.1"/>
    <property type="molecule type" value="Genomic_DNA"/>
</dbReference>
<evidence type="ECO:0000313" key="1">
    <source>
        <dbReference type="EMBL" id="GLY63719.1"/>
    </source>
</evidence>
<keyword evidence="2" id="KW-1185">Reference proteome</keyword>
<comment type="caution">
    <text evidence="1">The sequence shown here is derived from an EMBL/GenBank/DDBJ whole genome shotgun (WGS) entry which is preliminary data.</text>
</comment>
<name>A0A9W6QUB6_9PSEU</name>
<dbReference type="RefSeq" id="WP_285485617.1">
    <property type="nucleotide sequence ID" value="NZ_BSTI01000001.1"/>
</dbReference>
<organism evidence="1 2">
    <name type="scientific">Amycolatopsis taiwanensis</name>
    <dbReference type="NCBI Taxonomy" id="342230"/>
    <lineage>
        <taxon>Bacteria</taxon>
        <taxon>Bacillati</taxon>
        <taxon>Actinomycetota</taxon>
        <taxon>Actinomycetes</taxon>
        <taxon>Pseudonocardiales</taxon>
        <taxon>Pseudonocardiaceae</taxon>
        <taxon>Amycolatopsis</taxon>
    </lineage>
</organism>
<protein>
    <submittedName>
        <fullName evidence="1">Uncharacterized protein</fullName>
    </submittedName>
</protein>
<sequence>MSERAARLGELCTCGRQAVTVFVGDRGEVGYCGLPDGGDRSGPCPFCGGPRHEIGPCLQYRVRPGGAR</sequence>
<evidence type="ECO:0000313" key="2">
    <source>
        <dbReference type="Proteomes" id="UP001165136"/>
    </source>
</evidence>
<reference evidence="1" key="1">
    <citation type="submission" date="2023-03" db="EMBL/GenBank/DDBJ databases">
        <title>Amycolatopsis taiwanensis NBRC 103393.</title>
        <authorList>
            <person name="Ichikawa N."/>
            <person name="Sato H."/>
            <person name="Tonouchi N."/>
        </authorList>
    </citation>
    <scope>NUCLEOTIDE SEQUENCE</scope>
    <source>
        <strain evidence="1">NBRC 103393</strain>
    </source>
</reference>
<accession>A0A9W6QUB6</accession>